<evidence type="ECO:0000313" key="4">
    <source>
        <dbReference type="Proteomes" id="UP000754495"/>
    </source>
</evidence>
<proteinExistence type="predicted"/>
<keyword evidence="4" id="KW-1185">Reference proteome</keyword>
<feature type="region of interest" description="Disordered" evidence="1">
    <location>
        <begin position="149"/>
        <end position="213"/>
    </location>
</feature>
<keyword evidence="2" id="KW-1133">Transmembrane helix</keyword>
<evidence type="ECO:0000256" key="1">
    <source>
        <dbReference type="SAM" id="MobiDB-lite"/>
    </source>
</evidence>
<dbReference type="EMBL" id="JAANOU010000001">
    <property type="protein sequence ID" value="NIH82023.1"/>
    <property type="molecule type" value="Genomic_DNA"/>
</dbReference>
<dbReference type="Pfam" id="PF14325">
    <property type="entry name" value="DUF4383"/>
    <property type="match status" value="1"/>
</dbReference>
<gene>
    <name evidence="3" type="ORF">FHX46_004553</name>
</gene>
<keyword evidence="2" id="KW-0812">Transmembrane</keyword>
<feature type="transmembrane region" description="Helical" evidence="2">
    <location>
        <begin position="20"/>
        <end position="40"/>
    </location>
</feature>
<accession>A0ABX0SYH2</accession>
<dbReference type="Proteomes" id="UP000754495">
    <property type="component" value="Unassembled WGS sequence"/>
</dbReference>
<name>A0ABX0SYH2_9PSEU</name>
<evidence type="ECO:0000313" key="3">
    <source>
        <dbReference type="EMBL" id="NIH82023.1"/>
    </source>
</evidence>
<dbReference type="RefSeq" id="WP_167118677.1">
    <property type="nucleotide sequence ID" value="NZ_JAANOU010000001.1"/>
</dbReference>
<evidence type="ECO:0000256" key="2">
    <source>
        <dbReference type="SAM" id="Phobius"/>
    </source>
</evidence>
<evidence type="ECO:0008006" key="5">
    <source>
        <dbReference type="Google" id="ProtNLM"/>
    </source>
</evidence>
<organism evidence="3 4">
    <name type="scientific">Amycolatopsis viridis</name>
    <dbReference type="NCBI Taxonomy" id="185678"/>
    <lineage>
        <taxon>Bacteria</taxon>
        <taxon>Bacillati</taxon>
        <taxon>Actinomycetota</taxon>
        <taxon>Actinomycetes</taxon>
        <taxon>Pseudonocardiales</taxon>
        <taxon>Pseudonocardiaceae</taxon>
        <taxon>Amycolatopsis</taxon>
    </lineage>
</organism>
<feature type="transmembrane region" description="Helical" evidence="2">
    <location>
        <begin position="127"/>
        <end position="144"/>
    </location>
</feature>
<protein>
    <recommendedName>
        <fullName evidence="5">DUF4383 domain-containing protein</fullName>
    </recommendedName>
</protein>
<feature type="transmembrane region" description="Helical" evidence="2">
    <location>
        <begin position="60"/>
        <end position="78"/>
    </location>
</feature>
<reference evidence="3 4" key="1">
    <citation type="submission" date="2020-03" db="EMBL/GenBank/DDBJ databases">
        <title>Sequencing the genomes of 1000 actinobacteria strains.</title>
        <authorList>
            <person name="Klenk H.-P."/>
        </authorList>
    </citation>
    <scope>NUCLEOTIDE SEQUENCE [LARGE SCALE GENOMIC DNA]</scope>
    <source>
        <strain evidence="3 4">DSM 45668</strain>
    </source>
</reference>
<sequence>MSRTEHARVRAAGFQPVQGLAALVGLVYLAVGIVGFVRTGLGSFTGNQHQMLLGFMINPLHNLVHTVIGVLGLVFAASSPSARTFGWILFIGYGLIGIWGLMVTGVISSNPVSGLGNPLNLNSADNWLHLVTAVLGLIIAIMPARKRAQMESTDTGTTAATGGGMQQPVVTGNDVPGNADVPTRPVPQQTGADEPGRHRTSRWRAHRPGHTTH</sequence>
<feature type="compositionally biased region" description="Basic residues" evidence="1">
    <location>
        <begin position="198"/>
        <end position="213"/>
    </location>
</feature>
<keyword evidence="2" id="KW-0472">Membrane</keyword>
<feature type="transmembrane region" description="Helical" evidence="2">
    <location>
        <begin position="85"/>
        <end position="107"/>
    </location>
</feature>
<comment type="caution">
    <text evidence="3">The sequence shown here is derived from an EMBL/GenBank/DDBJ whole genome shotgun (WGS) entry which is preliminary data.</text>
</comment>